<dbReference type="Proteomes" id="UP000030645">
    <property type="component" value="Unassembled WGS sequence"/>
</dbReference>
<name>W9RNJ0_9ROSA</name>
<dbReference type="AlphaFoldDB" id="W9RNJ0"/>
<accession>W9RNJ0</accession>
<evidence type="ECO:0000313" key="1">
    <source>
        <dbReference type="EMBL" id="EXB62337.1"/>
    </source>
</evidence>
<protein>
    <submittedName>
        <fullName evidence="1">Uncharacterized protein</fullName>
    </submittedName>
</protein>
<proteinExistence type="predicted"/>
<organism evidence="1 2">
    <name type="scientific">Morus notabilis</name>
    <dbReference type="NCBI Taxonomy" id="981085"/>
    <lineage>
        <taxon>Eukaryota</taxon>
        <taxon>Viridiplantae</taxon>
        <taxon>Streptophyta</taxon>
        <taxon>Embryophyta</taxon>
        <taxon>Tracheophyta</taxon>
        <taxon>Spermatophyta</taxon>
        <taxon>Magnoliopsida</taxon>
        <taxon>eudicotyledons</taxon>
        <taxon>Gunneridae</taxon>
        <taxon>Pentapetalae</taxon>
        <taxon>rosids</taxon>
        <taxon>fabids</taxon>
        <taxon>Rosales</taxon>
        <taxon>Moraceae</taxon>
        <taxon>Moreae</taxon>
        <taxon>Morus</taxon>
    </lineage>
</organism>
<gene>
    <name evidence="1" type="ORF">L484_022226</name>
</gene>
<dbReference type="EMBL" id="KE344442">
    <property type="protein sequence ID" value="EXB62337.1"/>
    <property type="molecule type" value="Genomic_DNA"/>
</dbReference>
<keyword evidence="2" id="KW-1185">Reference proteome</keyword>
<reference evidence="2" key="1">
    <citation type="submission" date="2013-01" db="EMBL/GenBank/DDBJ databases">
        <title>Draft Genome Sequence of a Mulberry Tree, Morus notabilis C.K. Schneid.</title>
        <authorList>
            <person name="He N."/>
            <person name="Zhao S."/>
        </authorList>
    </citation>
    <scope>NUCLEOTIDE SEQUENCE</scope>
</reference>
<sequence length="71" mass="8294">MVAGSARWLLGREQKLLWSIHQSLWRAQGPRSPKPISPRQFLRRFRIAYVASFHSGIPNFAHVVSHPVLYW</sequence>
<evidence type="ECO:0000313" key="2">
    <source>
        <dbReference type="Proteomes" id="UP000030645"/>
    </source>
</evidence>